<name>A0A0W0CLG0_CANGB</name>
<dbReference type="InterPro" id="IPR019166">
    <property type="entry name" value="MIC26/MIC27"/>
</dbReference>
<comment type="caution">
    <text evidence="3">The sequence shown here is derived from an EMBL/GenBank/DDBJ whole genome shotgun (WGS) entry which is preliminary data.</text>
</comment>
<protein>
    <recommendedName>
        <fullName evidence="1">MICOS complex subunit</fullName>
    </recommendedName>
</protein>
<dbReference type="GO" id="GO:0032460">
    <property type="term" value="P:negative regulation of protein oligomerization"/>
    <property type="evidence" value="ECO:0007669"/>
    <property type="project" value="EnsemblFungi"/>
</dbReference>
<dbReference type="Pfam" id="PF09769">
    <property type="entry name" value="ApoO"/>
    <property type="match status" value="1"/>
</dbReference>
<dbReference type="VEuPathDB" id="FungiDB:GVI51_F07491"/>
<dbReference type="GO" id="GO:0061617">
    <property type="term" value="C:MICOS complex"/>
    <property type="evidence" value="ECO:0007669"/>
    <property type="project" value="UniProtKB-UniRule"/>
</dbReference>
<accession>A0A0W0CLG0</accession>
<comment type="function">
    <text evidence="1">Component of the MICOS complex, a large protein complex of the mitochondrial inner membrane that plays crucial roles in the maintenance of crista junctions, inner membrane architecture, and formation of contact sites to the outer membrane.</text>
</comment>
<dbReference type="VEuPathDB" id="FungiDB:GWK60_F07469"/>
<comment type="subunit">
    <text evidence="1">Component of the mitochondrial contact site and cristae organizing system (MICOS) complex.</text>
</comment>
<dbReference type="GO" id="GO:0042407">
    <property type="term" value="P:cristae formation"/>
    <property type="evidence" value="ECO:0007669"/>
    <property type="project" value="EnsemblFungi"/>
</dbReference>
<keyword evidence="1" id="KW-1133">Transmembrane helix</keyword>
<dbReference type="GO" id="GO:0044284">
    <property type="term" value="C:mitochondrial crista junction"/>
    <property type="evidence" value="ECO:0007669"/>
    <property type="project" value="EnsemblFungi"/>
</dbReference>
<keyword evidence="1" id="KW-0999">Mitochondrion inner membrane</keyword>
<organism evidence="3 4">
    <name type="scientific">Candida glabrata</name>
    <name type="common">Yeast</name>
    <name type="synonym">Torulopsis glabrata</name>
    <dbReference type="NCBI Taxonomy" id="5478"/>
    <lineage>
        <taxon>Eukaryota</taxon>
        <taxon>Fungi</taxon>
        <taxon>Dikarya</taxon>
        <taxon>Ascomycota</taxon>
        <taxon>Saccharomycotina</taxon>
        <taxon>Saccharomycetes</taxon>
        <taxon>Saccharomycetales</taxon>
        <taxon>Saccharomycetaceae</taxon>
        <taxon>Nakaseomyces</taxon>
    </lineage>
</organism>
<keyword evidence="1" id="KW-0496">Mitochondrion</keyword>
<dbReference type="AlphaFoldDB" id="A0A0W0CLG0"/>
<gene>
    <name evidence="3" type="ORF">AO440_001433</name>
</gene>
<keyword evidence="1" id="KW-0812">Transmembrane</keyword>
<dbReference type="VEuPathDB" id="FungiDB:B1J91_F07931g"/>
<dbReference type="PANTHER" id="PTHR28268:SF1">
    <property type="entry name" value="MICOS SUBUNIT MIC26"/>
    <property type="match status" value="1"/>
</dbReference>
<keyword evidence="2" id="KW-0175">Coiled coil</keyword>
<dbReference type="VEuPathDB" id="FungiDB:CAGL0F07931g"/>
<evidence type="ECO:0000256" key="1">
    <source>
        <dbReference type="RuleBase" id="RU363021"/>
    </source>
</evidence>
<evidence type="ECO:0000256" key="2">
    <source>
        <dbReference type="SAM" id="Coils"/>
    </source>
</evidence>
<keyword evidence="1" id="KW-0472">Membrane</keyword>
<reference evidence="3 4" key="1">
    <citation type="submission" date="2015-10" db="EMBL/GenBank/DDBJ databases">
        <title>Draft genomes sequences of Candida glabrata isolates 1A, 1B, 2A, 2B, 3A and 3B.</title>
        <authorList>
            <person name="Haavelsrud O.E."/>
            <person name="Gaustad P."/>
        </authorList>
    </citation>
    <scope>NUCLEOTIDE SEQUENCE [LARGE SCALE GENOMIC DNA]</scope>
    <source>
        <strain evidence="3">910700640</strain>
    </source>
</reference>
<dbReference type="EMBL" id="LLZZ01000141">
    <property type="protein sequence ID" value="KTB00047.1"/>
    <property type="molecule type" value="Genomic_DNA"/>
</dbReference>
<proteinExistence type="predicted"/>
<dbReference type="PANTHER" id="PTHR28268">
    <property type="entry name" value="MICOS SUBUNIT MIC26"/>
    <property type="match status" value="1"/>
</dbReference>
<sequence>MAVDYYREVDLVQERVVPPEGVVVPSSGAKEAVYTPEKSNKDVIAKASSKFVKLIGNNELVDGISVRYPPYMVDFFRRRRTNLAERLDRTSEKLEKASNRYYRSERKITSTIAGLKAERKEEFIPGLTYTAVSFMTGSVLTRNRNFVYRFFTPIILGTTCLAFVLPGTFNNVKSLCYDIEKHNFPSFVENQDKIIFKINVGIGKTISVLEHTFSTIGKGVSRTQAALQEWTGLNV</sequence>
<feature type="transmembrane region" description="Helical" evidence="1">
    <location>
        <begin position="146"/>
        <end position="165"/>
    </location>
</feature>
<evidence type="ECO:0000313" key="4">
    <source>
        <dbReference type="Proteomes" id="UP000054886"/>
    </source>
</evidence>
<dbReference type="InterPro" id="IPR033181">
    <property type="entry name" value="Mic26_fungi"/>
</dbReference>
<dbReference type="Proteomes" id="UP000054886">
    <property type="component" value="Unassembled WGS sequence"/>
</dbReference>
<evidence type="ECO:0000313" key="3">
    <source>
        <dbReference type="EMBL" id="KTB00047.1"/>
    </source>
</evidence>
<comment type="subcellular location">
    <subcellularLocation>
        <location evidence="1">Mitochondrion inner membrane</location>
    </subcellularLocation>
</comment>
<feature type="coiled-coil region" evidence="2">
    <location>
        <begin position="80"/>
        <end position="107"/>
    </location>
</feature>